<dbReference type="AlphaFoldDB" id="A0AAU9FPZ9"/>
<organism evidence="2 3">
    <name type="scientific">Drosophila madeirensis</name>
    <name type="common">Fruit fly</name>
    <dbReference type="NCBI Taxonomy" id="30013"/>
    <lineage>
        <taxon>Eukaryota</taxon>
        <taxon>Metazoa</taxon>
        <taxon>Ecdysozoa</taxon>
        <taxon>Arthropoda</taxon>
        <taxon>Hexapoda</taxon>
        <taxon>Insecta</taxon>
        <taxon>Pterygota</taxon>
        <taxon>Neoptera</taxon>
        <taxon>Endopterygota</taxon>
        <taxon>Diptera</taxon>
        <taxon>Brachycera</taxon>
        <taxon>Muscomorpha</taxon>
        <taxon>Ephydroidea</taxon>
        <taxon>Drosophilidae</taxon>
        <taxon>Drosophila</taxon>
        <taxon>Sophophora</taxon>
    </lineage>
</organism>
<dbReference type="Proteomes" id="UP001500889">
    <property type="component" value="Chromosome J"/>
</dbReference>
<evidence type="ECO:0000313" key="2">
    <source>
        <dbReference type="EMBL" id="BFF97591.1"/>
    </source>
</evidence>
<keyword evidence="3" id="KW-1185">Reference proteome</keyword>
<evidence type="ECO:0008006" key="4">
    <source>
        <dbReference type="Google" id="ProtNLM"/>
    </source>
</evidence>
<name>A0AAU9FPZ9_DROMD</name>
<feature type="region of interest" description="Disordered" evidence="1">
    <location>
        <begin position="1"/>
        <end position="55"/>
    </location>
</feature>
<evidence type="ECO:0000313" key="3">
    <source>
        <dbReference type="Proteomes" id="UP001500889"/>
    </source>
</evidence>
<evidence type="ECO:0000256" key="1">
    <source>
        <dbReference type="SAM" id="MobiDB-lite"/>
    </source>
</evidence>
<gene>
    <name evidence="2" type="ORF">DMAD_05974</name>
</gene>
<proteinExistence type="predicted"/>
<dbReference type="EMBL" id="AP029265">
    <property type="protein sequence ID" value="BFF97591.1"/>
    <property type="molecule type" value="Genomic_DNA"/>
</dbReference>
<dbReference type="PANTHER" id="PTHR34153">
    <property type="entry name" value="SI:CH211-262H13.3-RELATED-RELATED"/>
    <property type="match status" value="1"/>
</dbReference>
<protein>
    <recommendedName>
        <fullName evidence="4">DUF4806 domain-containing protein</fullName>
    </recommendedName>
</protein>
<dbReference type="PANTHER" id="PTHR34153:SF2">
    <property type="entry name" value="SI:CH211-262H13.3-RELATED"/>
    <property type="match status" value="1"/>
</dbReference>
<reference evidence="2 3" key="1">
    <citation type="submission" date="2024-02" db="EMBL/GenBank/DDBJ databases">
        <title>A chromosome-level genome assembly of Drosophila madeirensis, a fruit fly species endemic to Madeira island.</title>
        <authorList>
            <person name="Tomihara K."/>
            <person name="Llopart A."/>
            <person name="Yamamoto D."/>
        </authorList>
    </citation>
    <scope>NUCLEOTIDE SEQUENCE [LARGE SCALE GENOMIC DNA]</scope>
    <source>
        <strain evidence="2 3">RF1</strain>
    </source>
</reference>
<accession>A0AAU9FPZ9</accession>
<sequence length="306" mass="35146">MPPKRKSRNSATPGLRGKPNAYQSWDSYAEEHSSGSDFEAVMTGKRPRNTSTWDQSTSVFKEEISAGSEQLNRREAQPTAATDFDSGVGQLLSLNNILYNNVLKEILDRLKNIQATQAAMEEWQKDRDEEICARLEKIESDLEALQRGPHRRTGAVTLDAITNSGHWPTKVIPLNPFTLGSELEELEKKLLDEETLKLMVREFEKLTAKNYDKYVRMCWRKVFVDELAEKYCWRGTTTKKCIRPLCVTLAIRSASRAKYPEYDDAIFDRSSQKFFQYAHDRIIKQANYEPRAKKVNQDDPLAISNI</sequence>